<name>A0A1G7HAN5_9SPHI</name>
<protein>
    <submittedName>
        <fullName evidence="3">Response regulator receiver domain-containing protein</fullName>
    </submittedName>
</protein>
<keyword evidence="1" id="KW-0597">Phosphoprotein</keyword>
<proteinExistence type="predicted"/>
<sequence length="135" mass="15786">MNLNESLATIMLIDDTELDNHIFKLVIKRLLPYATIETHNDGLKAITQLKHLNKDSNCRLPDYIFLDLRMPVMNGWEFLKEFDNLAIQEERRSKLYVLSSTINKEEIQDSRDNPLVSDFLSKPVDLDRLKVIFAH</sequence>
<gene>
    <name evidence="3" type="ORF">SAMN05216464_111143</name>
</gene>
<feature type="modified residue" description="4-aspartylphosphate" evidence="1">
    <location>
        <position position="67"/>
    </location>
</feature>
<dbReference type="SMART" id="SM00448">
    <property type="entry name" value="REC"/>
    <property type="match status" value="1"/>
</dbReference>
<evidence type="ECO:0000313" key="3">
    <source>
        <dbReference type="EMBL" id="SDE97507.1"/>
    </source>
</evidence>
<dbReference type="PANTHER" id="PTHR44520">
    <property type="entry name" value="RESPONSE REGULATOR RCP1-RELATED"/>
    <property type="match status" value="1"/>
</dbReference>
<dbReference type="PROSITE" id="PS50110">
    <property type="entry name" value="RESPONSE_REGULATORY"/>
    <property type="match status" value="1"/>
</dbReference>
<dbReference type="Proteomes" id="UP000199072">
    <property type="component" value="Unassembled WGS sequence"/>
</dbReference>
<keyword evidence="4" id="KW-1185">Reference proteome</keyword>
<dbReference type="OrthoDB" id="673128at2"/>
<dbReference type="RefSeq" id="WP_091152528.1">
    <property type="nucleotide sequence ID" value="NZ_FNAI01000011.1"/>
</dbReference>
<accession>A0A1G7HAN5</accession>
<feature type="domain" description="Response regulatory" evidence="2">
    <location>
        <begin position="9"/>
        <end position="135"/>
    </location>
</feature>
<organism evidence="3 4">
    <name type="scientific">Mucilaginibacter pineti</name>
    <dbReference type="NCBI Taxonomy" id="1391627"/>
    <lineage>
        <taxon>Bacteria</taxon>
        <taxon>Pseudomonadati</taxon>
        <taxon>Bacteroidota</taxon>
        <taxon>Sphingobacteriia</taxon>
        <taxon>Sphingobacteriales</taxon>
        <taxon>Sphingobacteriaceae</taxon>
        <taxon>Mucilaginibacter</taxon>
    </lineage>
</organism>
<evidence type="ECO:0000256" key="1">
    <source>
        <dbReference type="PROSITE-ProRule" id="PRU00169"/>
    </source>
</evidence>
<evidence type="ECO:0000259" key="2">
    <source>
        <dbReference type="PROSITE" id="PS50110"/>
    </source>
</evidence>
<reference evidence="3 4" key="1">
    <citation type="submission" date="2016-10" db="EMBL/GenBank/DDBJ databases">
        <authorList>
            <person name="de Groot N.N."/>
        </authorList>
    </citation>
    <scope>NUCLEOTIDE SEQUENCE [LARGE SCALE GENOMIC DNA]</scope>
    <source>
        <strain evidence="3 4">47C3B</strain>
    </source>
</reference>
<dbReference type="GO" id="GO:0000160">
    <property type="term" value="P:phosphorelay signal transduction system"/>
    <property type="evidence" value="ECO:0007669"/>
    <property type="project" value="InterPro"/>
</dbReference>
<dbReference type="EMBL" id="FNAI01000011">
    <property type="protein sequence ID" value="SDE97507.1"/>
    <property type="molecule type" value="Genomic_DNA"/>
</dbReference>
<dbReference type="SUPFAM" id="SSF52172">
    <property type="entry name" value="CheY-like"/>
    <property type="match status" value="1"/>
</dbReference>
<dbReference type="AlphaFoldDB" id="A0A1G7HAN5"/>
<dbReference type="Gene3D" id="3.40.50.2300">
    <property type="match status" value="1"/>
</dbReference>
<dbReference type="InterPro" id="IPR001789">
    <property type="entry name" value="Sig_transdc_resp-reg_receiver"/>
</dbReference>
<dbReference type="InterPro" id="IPR011006">
    <property type="entry name" value="CheY-like_superfamily"/>
</dbReference>
<dbReference type="STRING" id="1391627.SAMN05216464_111143"/>
<evidence type="ECO:0000313" key="4">
    <source>
        <dbReference type="Proteomes" id="UP000199072"/>
    </source>
</evidence>
<dbReference type="InterPro" id="IPR052893">
    <property type="entry name" value="TCS_response_regulator"/>
</dbReference>
<dbReference type="Pfam" id="PF00072">
    <property type="entry name" value="Response_reg"/>
    <property type="match status" value="1"/>
</dbReference>
<dbReference type="PANTHER" id="PTHR44520:SF2">
    <property type="entry name" value="RESPONSE REGULATOR RCP1"/>
    <property type="match status" value="1"/>
</dbReference>